<dbReference type="OMA" id="YAKARQC"/>
<name>M4C1H5_HYAAE</name>
<keyword evidence="3" id="KW-1185">Reference proteome</keyword>
<dbReference type="InterPro" id="IPR012337">
    <property type="entry name" value="RNaseH-like_sf"/>
</dbReference>
<dbReference type="GO" id="GO:0003676">
    <property type="term" value="F:nucleic acid binding"/>
    <property type="evidence" value="ECO:0007669"/>
    <property type="project" value="InterPro"/>
</dbReference>
<reference evidence="3" key="1">
    <citation type="journal article" date="2010" name="Science">
        <title>Signatures of adaptation to obligate biotrophy in the Hyaloperonospora arabidopsidis genome.</title>
        <authorList>
            <person name="Baxter L."/>
            <person name="Tripathy S."/>
            <person name="Ishaque N."/>
            <person name="Boot N."/>
            <person name="Cabral A."/>
            <person name="Kemen E."/>
            <person name="Thines M."/>
            <person name="Ah-Fong A."/>
            <person name="Anderson R."/>
            <person name="Badejoko W."/>
            <person name="Bittner-Eddy P."/>
            <person name="Boore J.L."/>
            <person name="Chibucos M.C."/>
            <person name="Coates M."/>
            <person name="Dehal P."/>
            <person name="Delehaunty K."/>
            <person name="Dong S."/>
            <person name="Downton P."/>
            <person name="Dumas B."/>
            <person name="Fabro G."/>
            <person name="Fronick C."/>
            <person name="Fuerstenberg S.I."/>
            <person name="Fulton L."/>
            <person name="Gaulin E."/>
            <person name="Govers F."/>
            <person name="Hughes L."/>
            <person name="Humphray S."/>
            <person name="Jiang R.H."/>
            <person name="Judelson H."/>
            <person name="Kamoun S."/>
            <person name="Kyung K."/>
            <person name="Meijer H."/>
            <person name="Minx P."/>
            <person name="Morris P."/>
            <person name="Nelson J."/>
            <person name="Phuntumart V."/>
            <person name="Qutob D."/>
            <person name="Rehmany A."/>
            <person name="Rougon-Cardoso A."/>
            <person name="Ryden P."/>
            <person name="Torto-Alalibo T."/>
            <person name="Studholme D."/>
            <person name="Wang Y."/>
            <person name="Win J."/>
            <person name="Wood J."/>
            <person name="Clifton S.W."/>
            <person name="Rogers J."/>
            <person name="Van den Ackerveken G."/>
            <person name="Jones J.D."/>
            <person name="McDowell J.M."/>
            <person name="Beynon J."/>
            <person name="Tyler B.M."/>
        </authorList>
    </citation>
    <scope>NUCLEOTIDE SEQUENCE [LARGE SCALE GENOMIC DNA]</scope>
    <source>
        <strain evidence="3">Emoy2</strain>
    </source>
</reference>
<dbReference type="Proteomes" id="UP000011713">
    <property type="component" value="Unassembled WGS sequence"/>
</dbReference>
<dbReference type="Pfam" id="PF13456">
    <property type="entry name" value="RVT_3"/>
    <property type="match status" value="1"/>
</dbReference>
<reference evidence="2" key="2">
    <citation type="submission" date="2015-06" db="UniProtKB">
        <authorList>
            <consortium name="EnsemblProtists"/>
        </authorList>
    </citation>
    <scope>IDENTIFICATION</scope>
    <source>
        <strain evidence="2">Emoy2</strain>
    </source>
</reference>
<proteinExistence type="predicted"/>
<dbReference type="AlphaFoldDB" id="M4C1H5"/>
<dbReference type="InterPro" id="IPR002156">
    <property type="entry name" value="RNaseH_domain"/>
</dbReference>
<dbReference type="VEuPathDB" id="FungiDB:HpaG812925"/>
<evidence type="ECO:0000313" key="3">
    <source>
        <dbReference type="Proteomes" id="UP000011713"/>
    </source>
</evidence>
<dbReference type="InterPro" id="IPR036397">
    <property type="entry name" value="RNaseH_sf"/>
</dbReference>
<dbReference type="EMBL" id="CU855853">
    <property type="status" value="NOT_ANNOTATED_CDS"/>
    <property type="molecule type" value="Genomic_DNA"/>
</dbReference>
<dbReference type="HOGENOM" id="CLU_095977_4_2_1"/>
<feature type="domain" description="RNase H type-1" evidence="1">
    <location>
        <begin position="5"/>
        <end position="68"/>
    </location>
</feature>
<dbReference type="InParanoid" id="M4C1H5"/>
<evidence type="ECO:0000259" key="1">
    <source>
        <dbReference type="Pfam" id="PF13456"/>
    </source>
</evidence>
<accession>M4C1H5</accession>
<dbReference type="SUPFAM" id="SSF53098">
    <property type="entry name" value="Ribonuclease H-like"/>
    <property type="match status" value="1"/>
</dbReference>
<evidence type="ECO:0000313" key="2">
    <source>
        <dbReference type="EnsemblProtists" id="HpaP812925"/>
    </source>
</evidence>
<dbReference type="Gene3D" id="3.30.420.10">
    <property type="entry name" value="Ribonuclease H-like superfamily/Ribonuclease H"/>
    <property type="match status" value="1"/>
</dbReference>
<dbReference type="GO" id="GO:0004523">
    <property type="term" value="F:RNA-DNA hybrid ribonuclease activity"/>
    <property type="evidence" value="ECO:0007669"/>
    <property type="project" value="InterPro"/>
</dbReference>
<sequence length="75" mass="8407">MAYGQSSTTNNYAEYQGLVHGSRQAKANNYTPLHVIGDTSLVLFQLRSHDSRRKAHLALLFRKARDLAYDIAVVS</sequence>
<dbReference type="EnsemblProtists" id="HpaT812925">
    <property type="protein sequence ID" value="HpaP812925"/>
    <property type="gene ID" value="HpaG812925"/>
</dbReference>
<organism evidence="2 3">
    <name type="scientific">Hyaloperonospora arabidopsidis (strain Emoy2)</name>
    <name type="common">Downy mildew agent</name>
    <name type="synonym">Peronospora arabidopsidis</name>
    <dbReference type="NCBI Taxonomy" id="559515"/>
    <lineage>
        <taxon>Eukaryota</taxon>
        <taxon>Sar</taxon>
        <taxon>Stramenopiles</taxon>
        <taxon>Oomycota</taxon>
        <taxon>Peronosporomycetes</taxon>
        <taxon>Peronosporales</taxon>
        <taxon>Peronosporaceae</taxon>
        <taxon>Hyaloperonospora</taxon>
    </lineage>
</organism>
<protein>
    <recommendedName>
        <fullName evidence="1">RNase H type-1 domain-containing protein</fullName>
    </recommendedName>
</protein>